<proteinExistence type="predicted"/>
<comment type="caution">
    <text evidence="1">The sequence shown here is derived from an EMBL/GenBank/DDBJ whole genome shotgun (WGS) entry which is preliminary data.</text>
</comment>
<name>A0A4C1SX66_EUMVA</name>
<dbReference type="AlphaFoldDB" id="A0A4C1SX66"/>
<reference evidence="1 2" key="1">
    <citation type="journal article" date="2019" name="Commun. Biol.">
        <title>The bagworm genome reveals a unique fibroin gene that provides high tensile strength.</title>
        <authorList>
            <person name="Kono N."/>
            <person name="Nakamura H."/>
            <person name="Ohtoshi R."/>
            <person name="Tomita M."/>
            <person name="Numata K."/>
            <person name="Arakawa K."/>
        </authorList>
    </citation>
    <scope>NUCLEOTIDE SEQUENCE [LARGE SCALE GENOMIC DNA]</scope>
</reference>
<protein>
    <submittedName>
        <fullName evidence="1">Uncharacterized protein</fullName>
    </submittedName>
</protein>
<dbReference type="EMBL" id="BGZK01000018">
    <property type="protein sequence ID" value="GBP05621.1"/>
    <property type="molecule type" value="Genomic_DNA"/>
</dbReference>
<organism evidence="1 2">
    <name type="scientific">Eumeta variegata</name>
    <name type="common">Bagworm moth</name>
    <name type="synonym">Eumeta japonica</name>
    <dbReference type="NCBI Taxonomy" id="151549"/>
    <lineage>
        <taxon>Eukaryota</taxon>
        <taxon>Metazoa</taxon>
        <taxon>Ecdysozoa</taxon>
        <taxon>Arthropoda</taxon>
        <taxon>Hexapoda</taxon>
        <taxon>Insecta</taxon>
        <taxon>Pterygota</taxon>
        <taxon>Neoptera</taxon>
        <taxon>Endopterygota</taxon>
        <taxon>Lepidoptera</taxon>
        <taxon>Glossata</taxon>
        <taxon>Ditrysia</taxon>
        <taxon>Tineoidea</taxon>
        <taxon>Psychidae</taxon>
        <taxon>Oiketicinae</taxon>
        <taxon>Eumeta</taxon>
    </lineage>
</organism>
<keyword evidence="2" id="KW-1185">Reference proteome</keyword>
<gene>
    <name evidence="1" type="ORF">EVAR_3085_1</name>
</gene>
<evidence type="ECO:0000313" key="1">
    <source>
        <dbReference type="EMBL" id="GBP05621.1"/>
    </source>
</evidence>
<accession>A0A4C1SX66</accession>
<evidence type="ECO:0000313" key="2">
    <source>
        <dbReference type="Proteomes" id="UP000299102"/>
    </source>
</evidence>
<sequence>MVAQKKPGAFNGQKGWHRVYLFCRILFLRCERTRLCIFSEPGTFGDTLCIKILDRKFCAIPGNRAACAGSKYIEITSEYRFMVIENVENSTEAFIQRGGRTARRRAREECTSKSLLARIYEWQAQECPKWLILSLINM</sequence>
<dbReference type="Proteomes" id="UP000299102">
    <property type="component" value="Unassembled WGS sequence"/>
</dbReference>